<protein>
    <submittedName>
        <fullName evidence="2">Uncharacterized protein</fullName>
    </submittedName>
</protein>
<proteinExistence type="predicted"/>
<evidence type="ECO:0000256" key="1">
    <source>
        <dbReference type="SAM" id="MobiDB-lite"/>
    </source>
</evidence>
<dbReference type="AlphaFoldDB" id="A0A6A1VKP0"/>
<dbReference type="OrthoDB" id="1921870at2759"/>
<evidence type="ECO:0000313" key="2">
    <source>
        <dbReference type="EMBL" id="KAB1212416.1"/>
    </source>
</evidence>
<feature type="region of interest" description="Disordered" evidence="1">
    <location>
        <begin position="141"/>
        <end position="160"/>
    </location>
</feature>
<accession>A0A6A1VKP0</accession>
<dbReference type="EMBL" id="RXIC02000023">
    <property type="protein sequence ID" value="KAB1212416.1"/>
    <property type="molecule type" value="Genomic_DNA"/>
</dbReference>
<comment type="caution">
    <text evidence="2">The sequence shown here is derived from an EMBL/GenBank/DDBJ whole genome shotgun (WGS) entry which is preliminary data.</text>
</comment>
<evidence type="ECO:0000313" key="3">
    <source>
        <dbReference type="Proteomes" id="UP000516437"/>
    </source>
</evidence>
<reference evidence="2 3" key="1">
    <citation type="journal article" date="2019" name="Plant Biotechnol. J.">
        <title>The red bayberry genome and genetic basis of sex determination.</title>
        <authorList>
            <person name="Jia H.M."/>
            <person name="Jia H.J."/>
            <person name="Cai Q.L."/>
            <person name="Wang Y."/>
            <person name="Zhao H.B."/>
            <person name="Yang W.F."/>
            <person name="Wang G.Y."/>
            <person name="Li Y.H."/>
            <person name="Zhan D.L."/>
            <person name="Shen Y.T."/>
            <person name="Niu Q.F."/>
            <person name="Chang L."/>
            <person name="Qiu J."/>
            <person name="Zhao L."/>
            <person name="Xie H.B."/>
            <person name="Fu W.Y."/>
            <person name="Jin J."/>
            <person name="Li X.W."/>
            <person name="Jiao Y."/>
            <person name="Zhou C.C."/>
            <person name="Tu T."/>
            <person name="Chai C.Y."/>
            <person name="Gao J.L."/>
            <person name="Fan L.J."/>
            <person name="van de Weg E."/>
            <person name="Wang J.Y."/>
            <person name="Gao Z.S."/>
        </authorList>
    </citation>
    <scope>NUCLEOTIDE SEQUENCE [LARGE SCALE GENOMIC DNA]</scope>
    <source>
        <tissue evidence="2">Leaves</tissue>
    </source>
</reference>
<dbReference type="Proteomes" id="UP000516437">
    <property type="component" value="Chromosome 5"/>
</dbReference>
<gene>
    <name evidence="2" type="ORF">CJ030_MR5G023958</name>
</gene>
<keyword evidence="3" id="KW-1185">Reference proteome</keyword>
<organism evidence="2 3">
    <name type="scientific">Morella rubra</name>
    <name type="common">Chinese bayberry</name>
    <dbReference type="NCBI Taxonomy" id="262757"/>
    <lineage>
        <taxon>Eukaryota</taxon>
        <taxon>Viridiplantae</taxon>
        <taxon>Streptophyta</taxon>
        <taxon>Embryophyta</taxon>
        <taxon>Tracheophyta</taxon>
        <taxon>Spermatophyta</taxon>
        <taxon>Magnoliopsida</taxon>
        <taxon>eudicotyledons</taxon>
        <taxon>Gunneridae</taxon>
        <taxon>Pentapetalae</taxon>
        <taxon>rosids</taxon>
        <taxon>fabids</taxon>
        <taxon>Fagales</taxon>
        <taxon>Myricaceae</taxon>
        <taxon>Morella</taxon>
    </lineage>
</organism>
<name>A0A6A1VKP0_9ROSI</name>
<sequence>MKRGWEFPYVTSRQLHGSLTSLTVSPIPSPSSSTPSLRPNASICQGTLACPSSCASTLASKCGRGRTHGDHFDLDYTRQKDVRTEIETMMMAHRTHRNRMHAYFKKFPILVSEGKDEIEVMKAAREKDLQEFAKKQAKMEVTLRDHPEEQQVEQERIRLE</sequence>